<organism evidence="2 3">
    <name type="scientific">Eleutherodactylus coqui</name>
    <name type="common">Puerto Rican coqui</name>
    <dbReference type="NCBI Taxonomy" id="57060"/>
    <lineage>
        <taxon>Eukaryota</taxon>
        <taxon>Metazoa</taxon>
        <taxon>Chordata</taxon>
        <taxon>Craniata</taxon>
        <taxon>Vertebrata</taxon>
        <taxon>Euteleostomi</taxon>
        <taxon>Amphibia</taxon>
        <taxon>Batrachia</taxon>
        <taxon>Anura</taxon>
        <taxon>Neobatrachia</taxon>
        <taxon>Hyloidea</taxon>
        <taxon>Eleutherodactylidae</taxon>
        <taxon>Eleutherodactylinae</taxon>
        <taxon>Eleutherodactylus</taxon>
        <taxon>Eleutherodactylus</taxon>
    </lineage>
</organism>
<comment type="caution">
    <text evidence="2">The sequence shown here is derived from an EMBL/GenBank/DDBJ whole genome shotgun (WGS) entry which is preliminary data.</text>
</comment>
<reference evidence="2" key="1">
    <citation type="thesis" date="2020" institute="ProQuest LLC" country="789 East Eisenhower Parkway, Ann Arbor, MI, USA">
        <title>Comparative Genomics and Chromosome Evolution.</title>
        <authorList>
            <person name="Mudd A.B."/>
        </authorList>
    </citation>
    <scope>NUCLEOTIDE SEQUENCE</scope>
    <source>
        <strain evidence="2">HN-11 Male</strain>
        <tissue evidence="2">Kidney and liver</tissue>
    </source>
</reference>
<evidence type="ECO:0000313" key="3">
    <source>
        <dbReference type="Proteomes" id="UP000770717"/>
    </source>
</evidence>
<feature type="region of interest" description="Disordered" evidence="1">
    <location>
        <begin position="412"/>
        <end position="431"/>
    </location>
</feature>
<name>A0A8J6BDQ6_ELECQ</name>
<sequence>MLQAQQQKEYEEELKGRFKRSQSIEMAAEAASLVSGRSLHPRDFFRQQERSVSGSFSPPSTPSSPSKSSSGFFNRTTLRYQRSMTESILTPTSRSPIFFQGFQKRDSFSSPSASSPQTCSPAFIFSKSSLPITSPKVDSLPSFIPPPITAIRVTPTQVKGTPPLHTPPRTGREDLPFRAEYVTVSPAEQNAAALNSKPQARPQHQDLHSEDTSGRSACLYKAELVAVNAPSTSPEVQELPNKIAKLPTNFTAIKSVISFPPPVTEVAFTSPAPITEPKIPAAPQSTEKVLPTPPSALGGIEPTTSAADITPPAPASQVLLASALIAQEGINKTSNINFCSDETVMSTDLALSHEPKRSSGSTSLVSLLAPIPYTPYRTQRPEGSSLRSSSSAVPLRQHALLSSMETSPLVTFSIPSPEASPSSAVESSKISLESKDPALGKVTQNSSPTTSPVTVAVWSTGGSAESQVNIIHTNILIPESSSLTVPIEISAELQSYAIQADDLLPEPSPISFPTKSSAGPQLRNIHADIPLVESSHEPPSITTESTSSQLNVQADIPLLEPTYEPPSITTRTLSGQLNVQADTLGIELSHEPPSKTTEGSSGQLNDQAAIPLMESSSGPSCITTEDSSGQLNVQANILLRELTHELPSKTTQGSSCQLNAQADSLLLESSSGSSCIITEGSSIQINVQSDIPLLQLACEPPSITTEGSSAPLNVQANIQLMQSSSKPSLISSKGYSGPQLTNIQTDIPLLESSSESLCITTEGSFDQLYVQDDSPLVEPTYKSQSITTEGSSSQLNFQADIRLMKSSSESSWITTEGFSGPQLNNIQADIPLLELSYEPSSITTEGSSGQLNAQVDIPSMGSLSEPSQITSDGSSGPHLDNIYADIPLIEHSHGPPSIITKSSLGQLNIQADIQIMESSSESSWTTTEGSSGPPNKNNIQAYIPFVELSYEPLYKTTEGPSDQLNVQASMPVMDCPYMQFTEPLSGSSFLLPESSTEPQSINIQDEFLSEPPSTTKSCSGAQLNIVQADSPLREPPSVSSFLSTGRSFGPQSKNMQAEAEPAPITLETCSGPQLSDAQTNTSLESSVVGTSLSTVSSAEPQININQESVLLLEFFSICPPCQSSGEPQGSNIQANIQSSPVSLFRSEISTKPQPENIQPIALPPASSVSPSVQTTISSEFHPNYTLTDIPLMRSLPASSSSPTEGFSESQPKNIQDDIQLAELLPISSSIPTKSPVERHPNDFQPKIVLETSSPPPTDSSIESQLVETDLAEQESSSTSSIVTTLCSPESQPNNRSGAQSPESMEAFAVPFTENSPESQSNYVQPAYLVQESSIPTNVSPEFQPNYMEAEILPLEPPPALPTEAQLHYIQTNPLLTESSFIGEFSPIAIGSTAEPLPYNVHKHSSLTETTSGSSSPSTENIPESQPSNNNENSPWLFSIPICSAEESLLNTIQMEETLTESAPVSTCPAANISDHDEKPNCSKFEVPSEEISLPPILILEDVLPNQFLPPCLPSDCSPECPLRSSSPSCEMVYAEKVILFEDPHPGSPPVNGNLIIIESVTIDDPGELKEKLAGNVLENVPVHDVPSSSNIIVAEDPVSDPKLIPSCEQLLKQFRNSSEALL</sequence>
<feature type="region of interest" description="Disordered" evidence="1">
    <location>
        <begin position="1154"/>
        <end position="1174"/>
    </location>
</feature>
<feature type="compositionally biased region" description="Low complexity" evidence="1">
    <location>
        <begin position="413"/>
        <end position="431"/>
    </location>
</feature>
<dbReference type="EMBL" id="WNTK01003167">
    <property type="protein sequence ID" value="KAG9465331.1"/>
    <property type="molecule type" value="Genomic_DNA"/>
</dbReference>
<feature type="compositionally biased region" description="Low complexity" evidence="1">
    <location>
        <begin position="918"/>
        <end position="932"/>
    </location>
</feature>
<feature type="compositionally biased region" description="Low complexity" evidence="1">
    <location>
        <begin position="1159"/>
        <end position="1172"/>
    </location>
</feature>
<feature type="compositionally biased region" description="Polar residues" evidence="1">
    <location>
        <begin position="1273"/>
        <end position="1302"/>
    </location>
</feature>
<feature type="compositionally biased region" description="Low complexity" evidence="1">
    <location>
        <begin position="1406"/>
        <end position="1432"/>
    </location>
</feature>
<proteinExistence type="predicted"/>
<feature type="region of interest" description="Disordered" evidence="1">
    <location>
        <begin position="190"/>
        <end position="213"/>
    </location>
</feature>
<feature type="region of interest" description="Disordered" evidence="1">
    <location>
        <begin position="1246"/>
        <end position="1303"/>
    </location>
</feature>
<feature type="region of interest" description="Disordered" evidence="1">
    <location>
        <begin position="44"/>
        <end position="75"/>
    </location>
</feature>
<feature type="region of interest" description="Disordered" evidence="1">
    <location>
        <begin position="1"/>
        <end position="21"/>
    </location>
</feature>
<feature type="region of interest" description="Disordered" evidence="1">
    <location>
        <begin position="918"/>
        <end position="937"/>
    </location>
</feature>
<dbReference type="OrthoDB" id="5971719at2759"/>
<keyword evidence="3" id="KW-1185">Reference proteome</keyword>
<feature type="compositionally biased region" description="Polar residues" evidence="1">
    <location>
        <begin position="1037"/>
        <end position="1055"/>
    </location>
</feature>
<feature type="region of interest" description="Disordered" evidence="1">
    <location>
        <begin position="1404"/>
        <end position="1432"/>
    </location>
</feature>
<evidence type="ECO:0000313" key="2">
    <source>
        <dbReference type="EMBL" id="KAG9465331.1"/>
    </source>
</evidence>
<feature type="region of interest" description="Disordered" evidence="1">
    <location>
        <begin position="1028"/>
        <end position="1058"/>
    </location>
</feature>
<feature type="compositionally biased region" description="Low complexity" evidence="1">
    <location>
        <begin position="51"/>
        <end position="70"/>
    </location>
</feature>
<dbReference type="Proteomes" id="UP000770717">
    <property type="component" value="Unassembled WGS sequence"/>
</dbReference>
<gene>
    <name evidence="2" type="ORF">GDO78_018498</name>
</gene>
<accession>A0A8J6BDQ6</accession>
<feature type="compositionally biased region" description="Basic and acidic residues" evidence="1">
    <location>
        <begin position="203"/>
        <end position="213"/>
    </location>
</feature>
<evidence type="ECO:0000256" key="1">
    <source>
        <dbReference type="SAM" id="MobiDB-lite"/>
    </source>
</evidence>
<protein>
    <submittedName>
        <fullName evidence="2">Uncharacterized protein</fullName>
    </submittedName>
</protein>